<proteinExistence type="inferred from homology"/>
<dbReference type="GO" id="GO:0043565">
    <property type="term" value="F:sequence-specific DNA binding"/>
    <property type="evidence" value="ECO:0007669"/>
    <property type="project" value="InterPro"/>
</dbReference>
<dbReference type="InterPro" id="IPR018816">
    <property type="entry name" value="Cactin_central"/>
</dbReference>
<dbReference type="InterPro" id="IPR030456">
    <property type="entry name" value="TF_fork_head_CS_2"/>
</dbReference>
<dbReference type="PROSITE" id="PS50039">
    <property type="entry name" value="FORK_HEAD_3"/>
    <property type="match status" value="1"/>
</dbReference>
<feature type="compositionally biased region" description="Basic residues" evidence="5">
    <location>
        <begin position="1029"/>
        <end position="1041"/>
    </location>
</feature>
<sequence>MAYRMPDRTGSKRSRSRSPSSRHSQKAPRRYDETDRYRDRRDGDERSSQNRPRNMRDQVRLNQLQEDEQVREWVAQEDIFVLKQAKKKAEIRVKEGRAKPIDWLTVTLRVIDPTRNPLDDEIADSELDVVDPDGVFEGLSQDQLLDLEKDIDTFLSLEKNSQNRDFWKTMKVICRDRQKTTAPEGRALSSVAADINRLLSPKSYEQLQTLEIQVRKKLDSNEPIDTDYWEELLRSLTVWKARAKLKKVYQAVIDERVRGLRKQQSEEAASVRAKLAPLAPIIQAAPDAVDSGEYRELDPDPLLQIRPEDKVLEIVDEDAFLNQVARERQKILKMGYVPLRQRQAEKPSALPINQATTAPIATASTRFSSIPNEDFSQATKALYERELAKGVSENEEIFTGEEAVSTTSQPQWASKHRPRKPRYFNRVQMGYEWNKYNQTHYDHDNPPPKVVQGYKFNIFYPDLIDKTKAPTYRIEREHGRKRGQSFAAAGEEDTCLIRFMAGPPYEDIAFRIVDKEWDYSAKRERGFKSTFDKENGPIASPQEFVLHPTFVQSVVVSAIIAGLLQVAAIPKATHSNPRRSSVIVAHQSTAMTGPPVSTRFILFFGPLKFIGHSCTARSLFHNLMAIPAVETKLLRPEPPLEHMLETHTERERERESVCVHYLVRPELLKRIVRILILCEDDMDRFYPPHGLPSDSHPFGRGLGDFTRQTETPSTSVSDGVRLDPSHHRDPCSIIGNWTCSSSATSPGEPTLLSPQHQYPWKMTLPPSLPAPNSLPERGLPRLLPSHRLETPATPSSLAAAGGPRMRQLKPELRRLEDRRAPSDWLREPGSISSCSHESTSYRTPSGMSRSDACETACPTASLPPPSPAISALTYSSLKLETPDSPDSIDDKPYSKLIEMALKTNPEMKLSLQGIYNWFEQNTAKGRDLSSKGWQNSVRHNLSMNAGFEAVREEPIPGKKAVNYWRLTTEAIKNGVQSTTRYRKQASYRKASSSDPPAPQRQRSGAKGGKATKIKSKVRGRMSEDELPKGRYHPRVTSRPRPTKNVFTHYNTTAGTLTGITVMSPFHVSGLTTSGTRLSNEPFDLGSVVGCADPAPCPPLFCDMAGPGPDCVALDSGFLGWGAAVHSFPTGLLAGPGISTDLQMGV</sequence>
<dbReference type="PANTHER" id="PTHR21737:SF4">
    <property type="entry name" value="SPLICING FACTOR CACTIN"/>
    <property type="match status" value="1"/>
</dbReference>
<gene>
    <name evidence="7" type="ORF">AAWM_00533</name>
</gene>
<dbReference type="SUPFAM" id="SSF46785">
    <property type="entry name" value="Winged helix' DNA-binding domain"/>
    <property type="match status" value="1"/>
</dbReference>
<dbReference type="Proteomes" id="UP000286921">
    <property type="component" value="Unassembled WGS sequence"/>
</dbReference>
<dbReference type="InterPro" id="IPR036388">
    <property type="entry name" value="WH-like_DNA-bd_sf"/>
</dbReference>
<feature type="region of interest" description="Disordered" evidence="5">
    <location>
        <begin position="767"/>
        <end position="807"/>
    </location>
</feature>
<feature type="region of interest" description="Disordered" evidence="5">
    <location>
        <begin position="975"/>
        <end position="1046"/>
    </location>
</feature>
<feature type="region of interest" description="Disordered" evidence="5">
    <location>
        <begin position="823"/>
        <end position="847"/>
    </location>
</feature>
<keyword evidence="2 4" id="KW-0238">DNA-binding</keyword>
<evidence type="ECO:0000256" key="1">
    <source>
        <dbReference type="ARBA" id="ARBA00006895"/>
    </source>
</evidence>
<dbReference type="GO" id="GO:0003700">
    <property type="term" value="F:DNA-binding transcription factor activity"/>
    <property type="evidence" value="ECO:0007669"/>
    <property type="project" value="InterPro"/>
</dbReference>
<keyword evidence="8" id="KW-1185">Reference proteome</keyword>
<feature type="domain" description="Fork-head" evidence="6">
    <location>
        <begin position="893"/>
        <end position="985"/>
    </location>
</feature>
<dbReference type="Gene3D" id="1.10.10.10">
    <property type="entry name" value="Winged helix-like DNA-binding domain superfamily/Winged helix DNA-binding domain"/>
    <property type="match status" value="1"/>
</dbReference>
<comment type="subcellular location">
    <subcellularLocation>
        <location evidence="4">Nucleus</location>
    </subcellularLocation>
</comment>
<dbReference type="PANTHER" id="PTHR21737">
    <property type="entry name" value="POLYGLUTAMINE BINDING PROTEIN 1/MARVEL MEMBRANE-ASSOCIATING DOMAIN CONTAINING 3"/>
    <property type="match status" value="1"/>
</dbReference>
<evidence type="ECO:0000256" key="5">
    <source>
        <dbReference type="SAM" id="MobiDB-lite"/>
    </source>
</evidence>
<reference evidence="7 8" key="1">
    <citation type="submission" date="2016-09" db="EMBL/GenBank/DDBJ databases">
        <title>Aspergillus awamori IFM 58123T.</title>
        <authorList>
            <person name="Kusuya Y."/>
            <person name="Shimizu M."/>
            <person name="Takahashi H."/>
            <person name="Yaguchi T."/>
        </authorList>
    </citation>
    <scope>NUCLEOTIDE SEQUENCE [LARGE SCALE GENOMIC DNA]</scope>
    <source>
        <strain evidence="7 8">IFM 58123</strain>
    </source>
</reference>
<name>A0A401KEB6_ASPAW</name>
<evidence type="ECO:0000313" key="7">
    <source>
        <dbReference type="EMBL" id="GCB17648.1"/>
    </source>
</evidence>
<dbReference type="PROSITE" id="PS00658">
    <property type="entry name" value="FORK_HEAD_2"/>
    <property type="match status" value="1"/>
</dbReference>
<dbReference type="SMART" id="SM01050">
    <property type="entry name" value="CactinC_cactus"/>
    <property type="match status" value="1"/>
</dbReference>
<dbReference type="STRING" id="105351.A0A401KEB6"/>
<evidence type="ECO:0000256" key="4">
    <source>
        <dbReference type="PROSITE-ProRule" id="PRU00089"/>
    </source>
</evidence>
<feature type="region of interest" description="Disordered" evidence="5">
    <location>
        <begin position="1"/>
        <end position="58"/>
    </location>
</feature>
<dbReference type="InterPro" id="IPR019134">
    <property type="entry name" value="Cactin_C"/>
</dbReference>
<dbReference type="InterPro" id="IPR036390">
    <property type="entry name" value="WH_DNA-bd_sf"/>
</dbReference>
<feature type="compositionally biased region" description="Basic and acidic residues" evidence="5">
    <location>
        <begin position="1"/>
        <end position="10"/>
    </location>
</feature>
<dbReference type="GO" id="GO:0005681">
    <property type="term" value="C:spliceosomal complex"/>
    <property type="evidence" value="ECO:0007669"/>
    <property type="project" value="TreeGrafter"/>
</dbReference>
<evidence type="ECO:0000256" key="3">
    <source>
        <dbReference type="ARBA" id="ARBA00034534"/>
    </source>
</evidence>
<dbReference type="EMBL" id="BDHI01000001">
    <property type="protein sequence ID" value="GCB17648.1"/>
    <property type="molecule type" value="Genomic_DNA"/>
</dbReference>
<dbReference type="Pfam" id="PF10312">
    <property type="entry name" value="Cactin_mid"/>
    <property type="match status" value="1"/>
</dbReference>
<dbReference type="InterPro" id="IPR001766">
    <property type="entry name" value="Fork_head_dom"/>
</dbReference>
<dbReference type="GO" id="GO:0045292">
    <property type="term" value="P:mRNA cis splicing, via spliceosome"/>
    <property type="evidence" value="ECO:0007669"/>
    <property type="project" value="TreeGrafter"/>
</dbReference>
<feature type="compositionally biased region" description="Basic residues" evidence="5">
    <location>
        <begin position="1009"/>
        <end position="1019"/>
    </location>
</feature>
<feature type="DNA-binding region" description="Fork-head" evidence="4">
    <location>
        <begin position="893"/>
        <end position="985"/>
    </location>
</feature>
<dbReference type="GO" id="GO:0005737">
    <property type="term" value="C:cytoplasm"/>
    <property type="evidence" value="ECO:0007669"/>
    <property type="project" value="TreeGrafter"/>
</dbReference>
<dbReference type="SMART" id="SM00339">
    <property type="entry name" value="FH"/>
    <property type="match status" value="1"/>
</dbReference>
<protein>
    <recommendedName>
        <fullName evidence="3">Splicing factor Cactin</fullName>
    </recommendedName>
</protein>
<feature type="compositionally biased region" description="Basic and acidic residues" evidence="5">
    <location>
        <begin position="29"/>
        <end position="58"/>
    </location>
</feature>
<dbReference type="AlphaFoldDB" id="A0A401KEB6"/>
<comment type="similarity">
    <text evidence="1">Belongs to the CACTIN family.</text>
</comment>
<organism evidence="7 8">
    <name type="scientific">Aspergillus awamori</name>
    <name type="common">Black koji mold</name>
    <dbReference type="NCBI Taxonomy" id="105351"/>
    <lineage>
        <taxon>Eukaryota</taxon>
        <taxon>Fungi</taxon>
        <taxon>Dikarya</taxon>
        <taxon>Ascomycota</taxon>
        <taxon>Pezizomycotina</taxon>
        <taxon>Eurotiomycetes</taxon>
        <taxon>Eurotiomycetidae</taxon>
        <taxon>Eurotiales</taxon>
        <taxon>Aspergillaceae</taxon>
        <taxon>Aspergillus</taxon>
    </lineage>
</organism>
<evidence type="ECO:0000256" key="2">
    <source>
        <dbReference type="ARBA" id="ARBA00023125"/>
    </source>
</evidence>
<evidence type="ECO:0000259" key="6">
    <source>
        <dbReference type="PROSITE" id="PS50039"/>
    </source>
</evidence>
<evidence type="ECO:0000313" key="8">
    <source>
        <dbReference type="Proteomes" id="UP000286921"/>
    </source>
</evidence>
<accession>A0A401KEB6</accession>
<comment type="caution">
    <text evidence="7">The sequence shown here is derived from an EMBL/GenBank/DDBJ whole genome shotgun (WGS) entry which is preliminary data.</text>
</comment>
<feature type="compositionally biased region" description="Polar residues" evidence="5">
    <location>
        <begin position="830"/>
        <end position="847"/>
    </location>
</feature>
<keyword evidence="4" id="KW-0539">Nucleus</keyword>
<dbReference type="Pfam" id="PF00250">
    <property type="entry name" value="Forkhead"/>
    <property type="match status" value="1"/>
</dbReference>
<dbReference type="Pfam" id="PF09732">
    <property type="entry name" value="CactinC_cactus"/>
    <property type="match status" value="1"/>
</dbReference>